<keyword evidence="2" id="KW-1185">Reference proteome</keyword>
<protein>
    <submittedName>
        <fullName evidence="1">Uncharacterized protein</fullName>
    </submittedName>
</protein>
<name>A0AAQ3KDR6_9LILI</name>
<dbReference type="AlphaFoldDB" id="A0AAQ3KDR6"/>
<dbReference type="Proteomes" id="UP001327560">
    <property type="component" value="Chromosome 4"/>
</dbReference>
<organism evidence="1 2">
    <name type="scientific">Canna indica</name>
    <name type="common">Indian-shot</name>
    <dbReference type="NCBI Taxonomy" id="4628"/>
    <lineage>
        <taxon>Eukaryota</taxon>
        <taxon>Viridiplantae</taxon>
        <taxon>Streptophyta</taxon>
        <taxon>Embryophyta</taxon>
        <taxon>Tracheophyta</taxon>
        <taxon>Spermatophyta</taxon>
        <taxon>Magnoliopsida</taxon>
        <taxon>Liliopsida</taxon>
        <taxon>Zingiberales</taxon>
        <taxon>Cannaceae</taxon>
        <taxon>Canna</taxon>
    </lineage>
</organism>
<proteinExistence type="predicted"/>
<dbReference type="InterPro" id="IPR027417">
    <property type="entry name" value="P-loop_NTPase"/>
</dbReference>
<reference evidence="1 2" key="1">
    <citation type="submission" date="2023-10" db="EMBL/GenBank/DDBJ databases">
        <title>Chromosome-scale genome assembly provides insights into flower coloration mechanisms of Canna indica.</title>
        <authorList>
            <person name="Li C."/>
        </authorList>
    </citation>
    <scope>NUCLEOTIDE SEQUENCE [LARGE SCALE GENOMIC DNA]</scope>
    <source>
        <tissue evidence="1">Flower</tissue>
    </source>
</reference>
<dbReference type="EMBL" id="CP136893">
    <property type="protein sequence ID" value="WOL03851.1"/>
    <property type="molecule type" value="Genomic_DNA"/>
</dbReference>
<dbReference type="Gene3D" id="3.40.50.300">
    <property type="entry name" value="P-loop containing nucleotide triphosphate hydrolases"/>
    <property type="match status" value="1"/>
</dbReference>
<sequence length="286" mass="30945">MLSPSAVPLLLRLAAAAVTGTAALLALRRFHRDEAVAAIRRDIRDALLLLDDGNRPPVVLVAGFRAHGKSSFINTACRALAAESGPLLLRAETAPPGPGGATLERRIVRAAVAGGGCEEEEDDDDAAAVEMVDAPALPEPGRLTRADVEAALAGGAGAPPPECVALVLRCGGPRKERHLAAKKLAEIATAIRERGLQFVVVLTQRKKIRSRRKAEELRREIAFRARTDSVYLIENYTAGDALNLESPWAARNNFGTHFTALTIVRQCIEFTKLRRRMRKERENGRS</sequence>
<evidence type="ECO:0000313" key="2">
    <source>
        <dbReference type="Proteomes" id="UP001327560"/>
    </source>
</evidence>
<evidence type="ECO:0000313" key="1">
    <source>
        <dbReference type="EMBL" id="WOL03851.1"/>
    </source>
</evidence>
<accession>A0AAQ3KDR6</accession>
<gene>
    <name evidence="1" type="ORF">Cni_G12571</name>
</gene>
<dbReference type="SUPFAM" id="SSF52540">
    <property type="entry name" value="P-loop containing nucleoside triphosphate hydrolases"/>
    <property type="match status" value="1"/>
</dbReference>